<name>A0ABV9Z1J2_9HYPH</name>
<organism evidence="2 3">
    <name type="scientific">Flaviflagellibacter deserti</name>
    <dbReference type="NCBI Taxonomy" id="2267266"/>
    <lineage>
        <taxon>Bacteria</taxon>
        <taxon>Pseudomonadati</taxon>
        <taxon>Pseudomonadota</taxon>
        <taxon>Alphaproteobacteria</taxon>
        <taxon>Hyphomicrobiales</taxon>
        <taxon>Flaviflagellibacter</taxon>
    </lineage>
</organism>
<evidence type="ECO:0000256" key="1">
    <source>
        <dbReference type="SAM" id="MobiDB-lite"/>
    </source>
</evidence>
<sequence length="110" mass="12238">MDQIEVLQGWLISQDLVLRGLLAQHARDVGPDGIKCIRSMRSGMLASLQLMQRDCDEKSDRVWAHATDFLNTLFDEVEKRLESLSRAEAAEKGRQADAPCGASLPEISNL</sequence>
<reference evidence="3" key="1">
    <citation type="journal article" date="2019" name="Int. J. Syst. Evol. Microbiol.">
        <title>The Global Catalogue of Microorganisms (GCM) 10K type strain sequencing project: providing services to taxonomists for standard genome sequencing and annotation.</title>
        <authorList>
            <consortium name="The Broad Institute Genomics Platform"/>
            <consortium name="The Broad Institute Genome Sequencing Center for Infectious Disease"/>
            <person name="Wu L."/>
            <person name="Ma J."/>
        </authorList>
    </citation>
    <scope>NUCLEOTIDE SEQUENCE [LARGE SCALE GENOMIC DNA]</scope>
    <source>
        <strain evidence="3">CGMCC 1.16444</strain>
    </source>
</reference>
<comment type="caution">
    <text evidence="2">The sequence shown here is derived from an EMBL/GenBank/DDBJ whole genome shotgun (WGS) entry which is preliminary data.</text>
</comment>
<protein>
    <submittedName>
        <fullName evidence="2">Uncharacterized protein</fullName>
    </submittedName>
</protein>
<proteinExistence type="predicted"/>
<accession>A0ABV9Z1J2</accession>
<keyword evidence="3" id="KW-1185">Reference proteome</keyword>
<dbReference type="Proteomes" id="UP001595796">
    <property type="component" value="Unassembled WGS sequence"/>
</dbReference>
<gene>
    <name evidence="2" type="ORF">ACFPFW_10025</name>
</gene>
<evidence type="ECO:0000313" key="3">
    <source>
        <dbReference type="Proteomes" id="UP001595796"/>
    </source>
</evidence>
<dbReference type="RefSeq" id="WP_114955744.1">
    <property type="nucleotide sequence ID" value="NZ_JBHSJF010000006.1"/>
</dbReference>
<evidence type="ECO:0000313" key="2">
    <source>
        <dbReference type="EMBL" id="MFC5068349.1"/>
    </source>
</evidence>
<dbReference type="EMBL" id="JBHSJF010000006">
    <property type="protein sequence ID" value="MFC5068349.1"/>
    <property type="molecule type" value="Genomic_DNA"/>
</dbReference>
<feature type="region of interest" description="Disordered" evidence="1">
    <location>
        <begin position="88"/>
        <end position="110"/>
    </location>
</feature>